<evidence type="ECO:0000313" key="2">
    <source>
        <dbReference type="EMBL" id="KAJ7307684.1"/>
    </source>
</evidence>
<dbReference type="AlphaFoldDB" id="A0AAD7EAL7"/>
<comment type="caution">
    <text evidence="2">The sequence shown here is derived from an EMBL/GenBank/DDBJ whole genome shotgun (WGS) entry which is preliminary data.</text>
</comment>
<reference evidence="2" key="1">
    <citation type="submission" date="2023-03" db="EMBL/GenBank/DDBJ databases">
        <title>Massive genome expansion in bonnet fungi (Mycena s.s.) driven by repeated elements and novel gene families across ecological guilds.</title>
        <authorList>
            <consortium name="Lawrence Berkeley National Laboratory"/>
            <person name="Harder C.B."/>
            <person name="Miyauchi S."/>
            <person name="Viragh M."/>
            <person name="Kuo A."/>
            <person name="Thoen E."/>
            <person name="Andreopoulos B."/>
            <person name="Lu D."/>
            <person name="Skrede I."/>
            <person name="Drula E."/>
            <person name="Henrissat B."/>
            <person name="Morin E."/>
            <person name="Kohler A."/>
            <person name="Barry K."/>
            <person name="LaButti K."/>
            <person name="Morin E."/>
            <person name="Salamov A."/>
            <person name="Lipzen A."/>
            <person name="Mereny Z."/>
            <person name="Hegedus B."/>
            <person name="Baldrian P."/>
            <person name="Stursova M."/>
            <person name="Weitz H."/>
            <person name="Taylor A."/>
            <person name="Grigoriev I.V."/>
            <person name="Nagy L.G."/>
            <person name="Martin F."/>
            <person name="Kauserud H."/>
        </authorList>
    </citation>
    <scope>NUCLEOTIDE SEQUENCE</scope>
    <source>
        <strain evidence="2">CBHHK002</strain>
    </source>
</reference>
<organism evidence="2 3">
    <name type="scientific">Mycena albidolilacea</name>
    <dbReference type="NCBI Taxonomy" id="1033008"/>
    <lineage>
        <taxon>Eukaryota</taxon>
        <taxon>Fungi</taxon>
        <taxon>Dikarya</taxon>
        <taxon>Basidiomycota</taxon>
        <taxon>Agaricomycotina</taxon>
        <taxon>Agaricomycetes</taxon>
        <taxon>Agaricomycetidae</taxon>
        <taxon>Agaricales</taxon>
        <taxon>Marasmiineae</taxon>
        <taxon>Mycenaceae</taxon>
        <taxon>Mycena</taxon>
    </lineage>
</organism>
<evidence type="ECO:0000256" key="1">
    <source>
        <dbReference type="SAM" id="MobiDB-lite"/>
    </source>
</evidence>
<dbReference type="EMBL" id="JARIHO010000088">
    <property type="protein sequence ID" value="KAJ7307684.1"/>
    <property type="molecule type" value="Genomic_DNA"/>
</dbReference>
<gene>
    <name evidence="2" type="ORF">DFH08DRAFT_493158</name>
</gene>
<sequence length="285" mass="31077">MTPPPEPTMYADISQLVAQNQLSSLHLQGTDAWSRVWSTLRTKSDSGPQIKLIEITTNVVTPELFAYLSSYSGIEKLSLLHPDGGSREKSDRLANTFFETVLPLHATSLVELSCPAGYESRFSFGTHNVHVISLLHKLESLEMSINAGAVREVDKPDVWIDEDGTEIPIFSIGVSVEAEQAEIDPVVTLLLETAATLPFLRSLAINSAETESNRGAWCGNGRIHHTGAVDAAIEKAMQAFRCDVPCSTIVRAGNHTYELQPLSGDGSAKECHSDADPEMLGYQQR</sequence>
<feature type="region of interest" description="Disordered" evidence="1">
    <location>
        <begin position="261"/>
        <end position="285"/>
    </location>
</feature>
<name>A0AAD7EAL7_9AGAR</name>
<dbReference type="Proteomes" id="UP001218218">
    <property type="component" value="Unassembled WGS sequence"/>
</dbReference>
<protein>
    <submittedName>
        <fullName evidence="2">Uncharacterized protein</fullName>
    </submittedName>
</protein>
<accession>A0AAD7EAL7</accession>
<proteinExistence type="predicted"/>
<keyword evidence="3" id="KW-1185">Reference proteome</keyword>
<evidence type="ECO:0000313" key="3">
    <source>
        <dbReference type="Proteomes" id="UP001218218"/>
    </source>
</evidence>